<dbReference type="Proteomes" id="UP000007648">
    <property type="component" value="Unassembled WGS sequence"/>
</dbReference>
<protein>
    <recommendedName>
        <fullName evidence="5">AIG1-type G domain-containing protein</fullName>
    </recommendedName>
</protein>
<dbReference type="FunFam" id="3.40.50.300:FF:000366">
    <property type="entry name" value="GTPase, IMAP family member 2"/>
    <property type="match status" value="1"/>
</dbReference>
<evidence type="ECO:0000313" key="6">
    <source>
        <dbReference type="Ensembl" id="ENSSHAP00000037612.1"/>
    </source>
</evidence>
<dbReference type="InterPro" id="IPR045058">
    <property type="entry name" value="GIMA/IAN/Toc"/>
</dbReference>
<proteinExistence type="inferred from homology"/>
<evidence type="ECO:0000256" key="1">
    <source>
        <dbReference type="ARBA" id="ARBA00008535"/>
    </source>
</evidence>
<dbReference type="PANTHER" id="PTHR10903:SF182">
    <property type="entry name" value="GTPASE IMAP FAMILY MEMBER 4"/>
    <property type="match status" value="1"/>
</dbReference>
<evidence type="ECO:0000259" key="5">
    <source>
        <dbReference type="PROSITE" id="PS51720"/>
    </source>
</evidence>
<dbReference type="Ensembl" id="ENSSHAT00000026945.1">
    <property type="protein sequence ID" value="ENSSHAP00000037612.1"/>
    <property type="gene ID" value="ENSSHAG00000020507.1"/>
</dbReference>
<keyword evidence="2" id="KW-0547">Nucleotide-binding</keyword>
<accession>A0A7N4PH47</accession>
<dbReference type="Gene3D" id="3.40.50.300">
    <property type="entry name" value="P-loop containing nucleotide triphosphate hydrolases"/>
    <property type="match status" value="1"/>
</dbReference>
<reference evidence="6 7" key="1">
    <citation type="journal article" date="2011" name="Proc. Natl. Acad. Sci. U.S.A.">
        <title>Genetic diversity and population structure of the endangered marsupial Sarcophilus harrisii (Tasmanian devil).</title>
        <authorList>
            <person name="Miller W."/>
            <person name="Hayes V.M."/>
            <person name="Ratan A."/>
            <person name="Petersen D.C."/>
            <person name="Wittekindt N.E."/>
            <person name="Miller J."/>
            <person name="Walenz B."/>
            <person name="Knight J."/>
            <person name="Qi J."/>
            <person name="Zhao F."/>
            <person name="Wang Q."/>
            <person name="Bedoya-Reina O.C."/>
            <person name="Katiyar N."/>
            <person name="Tomsho L.P."/>
            <person name="Kasson L.M."/>
            <person name="Hardie R.A."/>
            <person name="Woodbridge P."/>
            <person name="Tindall E.A."/>
            <person name="Bertelsen M.F."/>
            <person name="Dixon D."/>
            <person name="Pyecroft S."/>
            <person name="Helgen K.M."/>
            <person name="Lesk A.M."/>
            <person name="Pringle T.H."/>
            <person name="Patterson N."/>
            <person name="Zhang Y."/>
            <person name="Kreiss A."/>
            <person name="Woods G.M."/>
            <person name="Jones M.E."/>
            <person name="Schuster S.C."/>
        </authorList>
    </citation>
    <scope>NUCLEOTIDE SEQUENCE [LARGE SCALE GENOMIC DNA]</scope>
</reference>
<dbReference type="InterPro" id="IPR006703">
    <property type="entry name" value="G_AIG1"/>
</dbReference>
<feature type="coiled-coil region" evidence="4">
    <location>
        <begin position="327"/>
        <end position="370"/>
    </location>
</feature>
<sequence length="415" mass="47599">MVTKEVSKKMIIREALDTPTVTQTSKLSSVRKREKAVHFGKAPVLELIREMARKELPTRKNTAEIPALGQSSHLGSLYDCCSDTLIPDPNNSGGDSGESELQIVLVGKTGSGKSATGNTLLGRREFESKCSGGSVTKVCKKARTTWNGRDICVIDTPGIFDTDTKEEKNLKEIARFMTLSSPGPHALLLVLQVGRFTQEEKAAIERLYKILGPEAVKFLIIVFTGKDKLGEESLEDYLGTIDDSYFRELLEKCAHRCCAFDNNASGAQRDAQISELMAMVGNMVQDNGGSHYSNSIYESVEALLHKETEILQQRYKEQFEREREKMRWYYENQIRELEKQKQKWEMEKKMEEYEKKMQSFEHKMKQEFEELKWNYQKNYHSARNETENNNNILLEILKIIFPIMANFFLPLRKSF</sequence>
<keyword evidence="3" id="KW-0342">GTP-binding</keyword>
<dbReference type="GeneTree" id="ENSGT00940000159509"/>
<reference evidence="6" key="2">
    <citation type="submission" date="2025-08" db="UniProtKB">
        <authorList>
            <consortium name="Ensembl"/>
        </authorList>
    </citation>
    <scope>IDENTIFICATION</scope>
</reference>
<evidence type="ECO:0000256" key="3">
    <source>
        <dbReference type="ARBA" id="ARBA00023134"/>
    </source>
</evidence>
<dbReference type="InParanoid" id="A0A7N4PH47"/>
<comment type="similarity">
    <text evidence="1">Belongs to the TRAFAC class TrmE-Era-EngA-EngB-Septin-like GTPase superfamily. AIG1/Toc34/Toc159-like paraseptin GTPase family. IAN subfamily.</text>
</comment>
<feature type="domain" description="AIG1-type G" evidence="5">
    <location>
        <begin position="98"/>
        <end position="301"/>
    </location>
</feature>
<dbReference type="GO" id="GO:0005525">
    <property type="term" value="F:GTP binding"/>
    <property type="evidence" value="ECO:0007669"/>
    <property type="project" value="UniProtKB-KW"/>
</dbReference>
<dbReference type="CDD" id="cd01852">
    <property type="entry name" value="AIG1"/>
    <property type="match status" value="1"/>
</dbReference>
<evidence type="ECO:0000256" key="4">
    <source>
        <dbReference type="SAM" id="Coils"/>
    </source>
</evidence>
<dbReference type="PANTHER" id="PTHR10903">
    <property type="entry name" value="GTPASE, IMAP FAMILY MEMBER-RELATED"/>
    <property type="match status" value="1"/>
</dbReference>
<reference evidence="6" key="3">
    <citation type="submission" date="2025-09" db="UniProtKB">
        <authorList>
            <consortium name="Ensembl"/>
        </authorList>
    </citation>
    <scope>IDENTIFICATION</scope>
</reference>
<keyword evidence="4" id="KW-0175">Coiled coil</keyword>
<name>A0A7N4PH47_SARHA</name>
<dbReference type="PROSITE" id="PS51720">
    <property type="entry name" value="G_AIG1"/>
    <property type="match status" value="1"/>
</dbReference>
<dbReference type="SUPFAM" id="SSF52540">
    <property type="entry name" value="P-loop containing nucleoside triphosphate hydrolases"/>
    <property type="match status" value="1"/>
</dbReference>
<evidence type="ECO:0000313" key="7">
    <source>
        <dbReference type="Proteomes" id="UP000007648"/>
    </source>
</evidence>
<dbReference type="InterPro" id="IPR027417">
    <property type="entry name" value="P-loop_NTPase"/>
</dbReference>
<dbReference type="AlphaFoldDB" id="A0A7N4PH47"/>
<evidence type="ECO:0000256" key="2">
    <source>
        <dbReference type="ARBA" id="ARBA00022741"/>
    </source>
</evidence>
<keyword evidence="7" id="KW-1185">Reference proteome</keyword>
<gene>
    <name evidence="6" type="primary">LOC100932640</name>
</gene>
<organism evidence="6 7">
    <name type="scientific">Sarcophilus harrisii</name>
    <name type="common">Tasmanian devil</name>
    <name type="synonym">Sarcophilus laniarius</name>
    <dbReference type="NCBI Taxonomy" id="9305"/>
    <lineage>
        <taxon>Eukaryota</taxon>
        <taxon>Metazoa</taxon>
        <taxon>Chordata</taxon>
        <taxon>Craniata</taxon>
        <taxon>Vertebrata</taxon>
        <taxon>Euteleostomi</taxon>
        <taxon>Mammalia</taxon>
        <taxon>Metatheria</taxon>
        <taxon>Dasyuromorphia</taxon>
        <taxon>Dasyuridae</taxon>
        <taxon>Sarcophilus</taxon>
    </lineage>
</organism>
<dbReference type="Pfam" id="PF04548">
    <property type="entry name" value="AIG1"/>
    <property type="match status" value="1"/>
</dbReference>